<keyword evidence="2" id="KW-0143">Chaperone</keyword>
<name>A0A8D7B549_MUSAM</name>
<dbReference type="Gene3D" id="1.10.1200.210">
    <property type="entry name" value="Chaperonin-like RbcX"/>
    <property type="match status" value="1"/>
</dbReference>
<evidence type="ECO:0000313" key="4">
    <source>
        <dbReference type="EMBL" id="CAG1860601.1"/>
    </source>
</evidence>
<keyword evidence="3" id="KW-0120">Carbon dioxide fixation</keyword>
<keyword evidence="1" id="KW-0602">Photosynthesis</keyword>
<evidence type="ECO:0000256" key="1">
    <source>
        <dbReference type="ARBA" id="ARBA00022531"/>
    </source>
</evidence>
<dbReference type="GO" id="GO:0015979">
    <property type="term" value="P:photosynthesis"/>
    <property type="evidence" value="ECO:0007669"/>
    <property type="project" value="UniProtKB-KW"/>
</dbReference>
<dbReference type="GO" id="GO:0015977">
    <property type="term" value="P:carbon fixation"/>
    <property type="evidence" value="ECO:0007669"/>
    <property type="project" value="UniProtKB-KW"/>
</dbReference>
<accession>A0A8D7B549</accession>
<protein>
    <submittedName>
        <fullName evidence="4">(wild Malaysian banana) hypothetical protein</fullName>
    </submittedName>
</protein>
<dbReference type="Pfam" id="PF02341">
    <property type="entry name" value="RbcX"/>
    <property type="match status" value="1"/>
</dbReference>
<dbReference type="SUPFAM" id="SSF158615">
    <property type="entry name" value="RbcX-like"/>
    <property type="match status" value="1"/>
</dbReference>
<dbReference type="AlphaFoldDB" id="A0A8D7B549"/>
<dbReference type="PANTHER" id="PTHR33791">
    <property type="entry name" value="CHAPERONIN-LIKE RBCX PROTEIN 1, CHLOROPLASTIC"/>
    <property type="match status" value="1"/>
</dbReference>
<evidence type="ECO:0000256" key="2">
    <source>
        <dbReference type="ARBA" id="ARBA00023186"/>
    </source>
</evidence>
<sequence length="187" mass="21740">MKCCCLGISNLPPSFFSSSSSVLTGKCRFRFHYYYSPPNKRPVRFRGFHALRCHKMYVPGFGGASPESKAARNLQDFFTYAAVKIVLAQLESYNPEAYQELMEFINHNSLNDGDMFCRRLMRESPRHKSLGVNIITTTNFVQVRSAYSKKDFEWDNLKKLAFKMVDESNTRLMREYVTETSHLENEQ</sequence>
<reference evidence="4" key="1">
    <citation type="submission" date="2021-03" db="EMBL/GenBank/DDBJ databases">
        <authorList>
            <consortium name="Genoscope - CEA"/>
            <person name="William W."/>
        </authorList>
    </citation>
    <scope>NUCLEOTIDE SEQUENCE</scope>
    <source>
        <strain evidence="4">Doubled-haploid Pahang</strain>
    </source>
</reference>
<gene>
    <name evidence="4" type="ORF">GSMUA_54950.1</name>
</gene>
<dbReference type="GO" id="GO:0110102">
    <property type="term" value="P:ribulose bisphosphate carboxylase complex assembly"/>
    <property type="evidence" value="ECO:0007669"/>
    <property type="project" value="InterPro"/>
</dbReference>
<dbReference type="EMBL" id="HG996467">
    <property type="protein sequence ID" value="CAG1860601.1"/>
    <property type="molecule type" value="Genomic_DNA"/>
</dbReference>
<proteinExistence type="predicted"/>
<dbReference type="InterPro" id="IPR038052">
    <property type="entry name" value="Chaperonin_RbcX_sf"/>
</dbReference>
<organism evidence="4">
    <name type="scientific">Musa acuminata subsp. malaccensis</name>
    <name type="common">Wild banana</name>
    <name type="synonym">Musa malaccensis</name>
    <dbReference type="NCBI Taxonomy" id="214687"/>
    <lineage>
        <taxon>Eukaryota</taxon>
        <taxon>Viridiplantae</taxon>
        <taxon>Streptophyta</taxon>
        <taxon>Embryophyta</taxon>
        <taxon>Tracheophyta</taxon>
        <taxon>Spermatophyta</taxon>
        <taxon>Magnoliopsida</taxon>
        <taxon>Liliopsida</taxon>
        <taxon>Zingiberales</taxon>
        <taxon>Musaceae</taxon>
        <taxon>Musa</taxon>
    </lineage>
</organism>
<evidence type="ECO:0000256" key="3">
    <source>
        <dbReference type="ARBA" id="ARBA00023300"/>
    </source>
</evidence>
<dbReference type="InterPro" id="IPR003435">
    <property type="entry name" value="Chaperonin_RcbX"/>
</dbReference>
<dbReference type="PANTHER" id="PTHR33791:SF12">
    <property type="entry name" value="CHAPERONIN-LIKE RBCX PROTEIN 1, CHLOROPLASTIC"/>
    <property type="match status" value="1"/>
</dbReference>
<dbReference type="GO" id="GO:0044183">
    <property type="term" value="F:protein folding chaperone"/>
    <property type="evidence" value="ECO:0007669"/>
    <property type="project" value="InterPro"/>
</dbReference>